<keyword evidence="3" id="KW-0808">Transferase</keyword>
<evidence type="ECO:0000313" key="3">
    <source>
        <dbReference type="EMBL" id="MDA0177724.1"/>
    </source>
</evidence>
<dbReference type="RefSeq" id="WP_270005562.1">
    <property type="nucleotide sequence ID" value="NZ_JAPFGC010000002.1"/>
</dbReference>
<accession>A0ABT4S0Y8</accession>
<dbReference type="InterPro" id="IPR029057">
    <property type="entry name" value="PRTase-like"/>
</dbReference>
<dbReference type="GO" id="GO:0016757">
    <property type="term" value="F:glycosyltransferase activity"/>
    <property type="evidence" value="ECO:0007669"/>
    <property type="project" value="UniProtKB-KW"/>
</dbReference>
<dbReference type="EMBL" id="JAPFGC010000002">
    <property type="protein sequence ID" value="MDA0177724.1"/>
    <property type="molecule type" value="Genomic_DNA"/>
</dbReference>
<dbReference type="Gene3D" id="3.40.50.2020">
    <property type="match status" value="1"/>
</dbReference>
<proteinExistence type="inferred from homology"/>
<keyword evidence="4" id="KW-1185">Reference proteome</keyword>
<dbReference type="CDD" id="cd06223">
    <property type="entry name" value="PRTases_typeI"/>
    <property type="match status" value="1"/>
</dbReference>
<comment type="similarity">
    <text evidence="1">Belongs to the ComF/GntX family.</text>
</comment>
<organism evidence="3 4">
    <name type="scientific">Mesoflavibacter profundi</name>
    <dbReference type="NCBI Taxonomy" id="2708110"/>
    <lineage>
        <taxon>Bacteria</taxon>
        <taxon>Pseudomonadati</taxon>
        <taxon>Bacteroidota</taxon>
        <taxon>Flavobacteriia</taxon>
        <taxon>Flavobacteriales</taxon>
        <taxon>Flavobacteriaceae</taxon>
        <taxon>Mesoflavibacter</taxon>
    </lineage>
</organism>
<dbReference type="SUPFAM" id="SSF53271">
    <property type="entry name" value="PRTase-like"/>
    <property type="match status" value="1"/>
</dbReference>
<dbReference type="PANTHER" id="PTHR47505">
    <property type="entry name" value="DNA UTILIZATION PROTEIN YHGH"/>
    <property type="match status" value="1"/>
</dbReference>
<evidence type="ECO:0000256" key="1">
    <source>
        <dbReference type="ARBA" id="ARBA00008007"/>
    </source>
</evidence>
<sequence>MLTNLLNIFFPPVCNHCKNTLSDHESFLCISCRHLLPVTNFHFKNDSTVKNVLYGRANIQSGTALLRFSKHGIVQHLLHQLKYGNNQEVGIFLGSWLGEELKSIKDYSTIDVVIPVPLHPKKFKKRGYNQVAKFGEQIAVQLDANYNDKTLIKTSVNKASQASKKRIDRWYNNKELFDIVNVEHLENKHILLVDDVITTGNTIEACCLQLQKAKNIKISIACMAIA</sequence>
<dbReference type="InterPro" id="IPR051910">
    <property type="entry name" value="ComF/GntX_DNA_util-trans"/>
</dbReference>
<evidence type="ECO:0000259" key="2">
    <source>
        <dbReference type="Pfam" id="PF00156"/>
    </source>
</evidence>
<comment type="caution">
    <text evidence="3">The sequence shown here is derived from an EMBL/GenBank/DDBJ whole genome shotgun (WGS) entry which is preliminary data.</text>
</comment>
<dbReference type="InterPro" id="IPR000836">
    <property type="entry name" value="PRTase_dom"/>
</dbReference>
<dbReference type="PANTHER" id="PTHR47505:SF1">
    <property type="entry name" value="DNA UTILIZATION PROTEIN YHGH"/>
    <property type="match status" value="1"/>
</dbReference>
<evidence type="ECO:0000313" key="4">
    <source>
        <dbReference type="Proteomes" id="UP001149142"/>
    </source>
</evidence>
<dbReference type="Pfam" id="PF00156">
    <property type="entry name" value="Pribosyltran"/>
    <property type="match status" value="1"/>
</dbReference>
<dbReference type="Proteomes" id="UP001149142">
    <property type="component" value="Unassembled WGS sequence"/>
</dbReference>
<reference evidence="3" key="1">
    <citation type="submission" date="2022-11" db="EMBL/GenBank/DDBJ databases">
        <title>Refractory cell wall polysaccharides provide important carbon source for microbial heterotrophs in the hadal ocean.</title>
        <authorList>
            <person name="Zhu X."/>
        </authorList>
    </citation>
    <scope>NUCLEOTIDE SEQUENCE</scope>
    <source>
        <strain evidence="3">MTRN7</strain>
    </source>
</reference>
<feature type="domain" description="Phosphoribosyltransferase" evidence="2">
    <location>
        <begin position="153"/>
        <end position="222"/>
    </location>
</feature>
<gene>
    <name evidence="3" type="ORF">OOZ35_09500</name>
</gene>
<protein>
    <submittedName>
        <fullName evidence="3">Phosphoribosyltransferase family protein</fullName>
    </submittedName>
</protein>
<keyword evidence="3" id="KW-0328">Glycosyltransferase</keyword>
<name>A0ABT4S0Y8_9FLAO</name>